<comment type="caution">
    <text evidence="2">The sequence shown here is derived from an EMBL/GenBank/DDBJ whole genome shotgun (WGS) entry which is preliminary data.</text>
</comment>
<dbReference type="Pfam" id="PF04014">
    <property type="entry name" value="MazE_antitoxin"/>
    <property type="match status" value="1"/>
</dbReference>
<dbReference type="Proteomes" id="UP000683213">
    <property type="component" value="Unassembled WGS sequence"/>
</dbReference>
<dbReference type="GO" id="GO:0003677">
    <property type="term" value="F:DNA binding"/>
    <property type="evidence" value="ECO:0007669"/>
    <property type="project" value="UniProtKB-KW"/>
</dbReference>
<dbReference type="EMBL" id="DUFG01000001">
    <property type="protein sequence ID" value="HIH07778.1"/>
    <property type="molecule type" value="Genomic_DNA"/>
</dbReference>
<evidence type="ECO:0000313" key="3">
    <source>
        <dbReference type="EMBL" id="MBS3059154.1"/>
    </source>
</evidence>
<protein>
    <submittedName>
        <fullName evidence="2">AbrB/MazE/SpoVT family DNA-binding domain-containing protein</fullName>
    </submittedName>
</protein>
<keyword evidence="2" id="KW-0238">DNA-binding</keyword>
<dbReference type="SUPFAM" id="SSF89447">
    <property type="entry name" value="AbrB/MazE/MraZ-like"/>
    <property type="match status" value="1"/>
</dbReference>
<dbReference type="EMBL" id="JAGVWF010000026">
    <property type="protein sequence ID" value="MBS3059154.1"/>
    <property type="molecule type" value="Genomic_DNA"/>
</dbReference>
<reference evidence="3" key="2">
    <citation type="submission" date="2021-03" db="EMBL/GenBank/DDBJ databases">
        <authorList>
            <person name="Jaffe A."/>
        </authorList>
    </citation>
    <scope>NUCLEOTIDE SEQUENCE</scope>
    <source>
        <strain evidence="3">RIFCSPHIGHO2_01_FULL_GW2011_AR10_43_9</strain>
    </source>
</reference>
<dbReference type="Gene3D" id="2.10.260.10">
    <property type="match status" value="1"/>
</dbReference>
<dbReference type="InterPro" id="IPR007159">
    <property type="entry name" value="SpoVT-AbrB_dom"/>
</dbReference>
<feature type="domain" description="SpoVT-AbrB" evidence="1">
    <location>
        <begin position="8"/>
        <end position="37"/>
    </location>
</feature>
<name>A0A7J4IQL1_9ARCH</name>
<organism evidence="2 4">
    <name type="scientific">Candidatus Iainarchaeum sp</name>
    <dbReference type="NCBI Taxonomy" id="3101447"/>
    <lineage>
        <taxon>Archaea</taxon>
        <taxon>Candidatus Iainarchaeota</taxon>
        <taxon>Candidatus Iainarchaeia</taxon>
        <taxon>Candidatus Iainarchaeales</taxon>
        <taxon>Candidatus Iainarchaeaceae</taxon>
        <taxon>Candidatus Iainarchaeum</taxon>
    </lineage>
</organism>
<evidence type="ECO:0000313" key="2">
    <source>
        <dbReference type="EMBL" id="HIH07778.1"/>
    </source>
</evidence>
<evidence type="ECO:0000259" key="1">
    <source>
        <dbReference type="Pfam" id="PF04014"/>
    </source>
</evidence>
<dbReference type="Proteomes" id="UP000577419">
    <property type="component" value="Unassembled WGS sequence"/>
</dbReference>
<gene>
    <name evidence="2" type="ORF">HA237_00240</name>
    <name evidence="3" type="ORF">J4224_01875</name>
</gene>
<dbReference type="AlphaFoldDB" id="A0A7J4IQL1"/>
<dbReference type="InterPro" id="IPR037914">
    <property type="entry name" value="SpoVT-AbrB_sf"/>
</dbReference>
<proteinExistence type="predicted"/>
<accession>A0A7J4IQL1</accession>
<reference evidence="4" key="1">
    <citation type="journal article" date="2020" name="bioRxiv">
        <title>A rank-normalized archaeal taxonomy based on genome phylogeny resolves widespread incomplete and uneven classifications.</title>
        <authorList>
            <person name="Rinke C."/>
            <person name="Chuvochina M."/>
            <person name="Mussig A.J."/>
            <person name="Chaumeil P.-A."/>
            <person name="Waite D.W."/>
            <person name="Whitman W.B."/>
            <person name="Parks D.H."/>
            <person name="Hugenholtz P."/>
        </authorList>
    </citation>
    <scope>NUCLEOTIDE SEQUENCE [LARGE SCALE GENOMIC DNA]</scope>
</reference>
<sequence>MEVEVIARKWGNSLGVTLPKEAVEKEGIKENEKFFIDFHKEKKSTVKDFFGLAAGWKIDAQKLKGKLREEDHEREKLFS</sequence>
<reference evidence="3" key="3">
    <citation type="submission" date="2021-05" db="EMBL/GenBank/DDBJ databases">
        <title>Protein family content uncovers lineage relationships and bacterial pathway maintenance mechanisms in DPANN archaea.</title>
        <authorList>
            <person name="Castelle C.J."/>
            <person name="Meheust R."/>
            <person name="Jaffe A.L."/>
            <person name="Seitz K."/>
            <person name="Gong X."/>
            <person name="Baker B.J."/>
            <person name="Banfield J.F."/>
        </authorList>
    </citation>
    <scope>NUCLEOTIDE SEQUENCE</scope>
    <source>
        <strain evidence="3">RIFCSPHIGHO2_01_FULL_GW2011_AR10_43_9</strain>
    </source>
</reference>
<evidence type="ECO:0000313" key="4">
    <source>
        <dbReference type="Proteomes" id="UP000577419"/>
    </source>
</evidence>